<reference evidence="2 3" key="1">
    <citation type="submission" date="2016-10" db="EMBL/GenBank/DDBJ databases">
        <authorList>
            <person name="de Groot N.N."/>
        </authorList>
    </citation>
    <scope>NUCLEOTIDE SEQUENCE [LARGE SCALE GENOMIC DNA]</scope>
    <source>
        <strain evidence="2 3">DSM 44468</strain>
    </source>
</reference>
<proteinExistence type="predicted"/>
<dbReference type="Pfam" id="PF13191">
    <property type="entry name" value="AAA_16"/>
    <property type="match status" value="1"/>
</dbReference>
<dbReference type="Gene3D" id="3.40.50.300">
    <property type="entry name" value="P-loop containing nucleotide triphosphate hydrolases"/>
    <property type="match status" value="1"/>
</dbReference>
<dbReference type="Proteomes" id="UP000199025">
    <property type="component" value="Unassembled WGS sequence"/>
</dbReference>
<sequence>MGATELASRLAAARAGALVGRERERAALDRMLSGAADAPLVAYLHGPGGIGKSSLLRYAARRAGLAGRTVVHVDARFVDADPRRLEEAAATACTDPGAVLLIDTFEQCQPLEAWLRETFLLRLAENAVVVLASRVAPDVEWSLDPGWAQLFTALAVRPLDAAQSDALLAARGVPAEQRGAFVAFAGGSPLALSLAASVPAAPGAPWQPTGDVLTTLVERLVGDLPSTVHQRALEVVAQAYVTREPLLRAVLGDEDTTALFSWLRQQPYIEATPEGLYPHDAVRATLEADLRWRDPERYDDVRVRISLAGLRAVRAAAEDDALLRAAEWMFLFRDQGGPEDPYDWRAHPHVEDAPLRAGDVPGVLRMAEEAEGPESAAAVAHWVRRQPEAFRVYRYAGSTTPVAFMAILRLGAPLPEDRAADPVIDVVWDLVAAAAPLGPGEHLGIRRFAVHPGWYQRRSPLMDLISRRTIAEEMRTRGRAVTFTVFEDGERWRRYLAAAGLREVAVVDVGGREQHVFGRDWRRQTVEQWVRHRARATAPPVATWPGDERDGDLPRAAFEDGVLEALRTWHTPREFATNVLLRSHLVPPGSPDPVTDLRGAITKALDALLVDPAGVRAHEALTATYISASRTHKAAARRLGVPYGTYRRHLALAKERLVEHLLRQPAAPGQR</sequence>
<evidence type="ECO:0000313" key="3">
    <source>
        <dbReference type="Proteomes" id="UP000199025"/>
    </source>
</evidence>
<organism evidence="2 3">
    <name type="scientific">Amycolatopsis sacchari</name>
    <dbReference type="NCBI Taxonomy" id="115433"/>
    <lineage>
        <taxon>Bacteria</taxon>
        <taxon>Bacillati</taxon>
        <taxon>Actinomycetota</taxon>
        <taxon>Actinomycetes</taxon>
        <taxon>Pseudonocardiales</taxon>
        <taxon>Pseudonocardiaceae</taxon>
        <taxon>Amycolatopsis</taxon>
    </lineage>
</organism>
<evidence type="ECO:0000313" key="2">
    <source>
        <dbReference type="EMBL" id="SFJ41863.1"/>
    </source>
</evidence>
<protein>
    <submittedName>
        <fullName evidence="2">AAA ATPase domain-containing protein</fullName>
    </submittedName>
</protein>
<gene>
    <name evidence="2" type="ORF">SAMN05421835_105162</name>
</gene>
<dbReference type="RefSeq" id="WP_245783000.1">
    <property type="nucleotide sequence ID" value="NZ_FORP01000005.1"/>
</dbReference>
<feature type="domain" description="Orc1-like AAA ATPase" evidence="1">
    <location>
        <begin position="18"/>
        <end position="80"/>
    </location>
</feature>
<dbReference type="AlphaFoldDB" id="A0A1I3R5G8"/>
<dbReference type="EMBL" id="FORP01000005">
    <property type="protein sequence ID" value="SFJ41863.1"/>
    <property type="molecule type" value="Genomic_DNA"/>
</dbReference>
<name>A0A1I3R5G8_9PSEU</name>
<dbReference type="InterPro" id="IPR027417">
    <property type="entry name" value="P-loop_NTPase"/>
</dbReference>
<dbReference type="SUPFAM" id="SSF52540">
    <property type="entry name" value="P-loop containing nucleoside triphosphate hydrolases"/>
    <property type="match status" value="1"/>
</dbReference>
<dbReference type="InterPro" id="IPR041664">
    <property type="entry name" value="AAA_16"/>
</dbReference>
<accession>A0A1I3R5G8</accession>
<dbReference type="STRING" id="115433.SAMN05421835_105162"/>
<keyword evidence="3" id="KW-1185">Reference proteome</keyword>
<evidence type="ECO:0000259" key="1">
    <source>
        <dbReference type="Pfam" id="PF13191"/>
    </source>
</evidence>